<dbReference type="GO" id="GO:0045944">
    <property type="term" value="P:positive regulation of transcription by RNA polymerase II"/>
    <property type="evidence" value="ECO:0007669"/>
    <property type="project" value="TreeGrafter"/>
</dbReference>
<dbReference type="Proteomes" id="UP001187682">
    <property type="component" value="Unassembled WGS sequence"/>
</dbReference>
<dbReference type="GO" id="GO:0003700">
    <property type="term" value="F:DNA-binding transcription factor activity"/>
    <property type="evidence" value="ECO:0007669"/>
    <property type="project" value="TreeGrafter"/>
</dbReference>
<organism evidence="3 4">
    <name type="scientific">Cephalotrichum gorgonifer</name>
    <dbReference type="NCBI Taxonomy" id="2041049"/>
    <lineage>
        <taxon>Eukaryota</taxon>
        <taxon>Fungi</taxon>
        <taxon>Dikarya</taxon>
        <taxon>Ascomycota</taxon>
        <taxon>Pezizomycotina</taxon>
        <taxon>Sordariomycetes</taxon>
        <taxon>Hypocreomycetidae</taxon>
        <taxon>Microascales</taxon>
        <taxon>Microascaceae</taxon>
        <taxon>Cephalotrichum</taxon>
    </lineage>
</organism>
<feature type="compositionally biased region" description="Low complexity" evidence="2">
    <location>
        <begin position="33"/>
        <end position="45"/>
    </location>
</feature>
<keyword evidence="1" id="KW-0539">Nucleus</keyword>
<dbReference type="PANTHER" id="PTHR37534:SF7">
    <property type="entry name" value="TRANSCRIPTIONAL ACTIVATOR PROTEIN UGA3"/>
    <property type="match status" value="1"/>
</dbReference>
<proteinExistence type="predicted"/>
<dbReference type="GO" id="GO:0005634">
    <property type="term" value="C:nucleus"/>
    <property type="evidence" value="ECO:0007669"/>
    <property type="project" value="TreeGrafter"/>
</dbReference>
<accession>A0AAE8N7Z8</accession>
<name>A0AAE8N7Z8_9PEZI</name>
<protein>
    <submittedName>
        <fullName evidence="3">Uncharacterized protein</fullName>
    </submittedName>
</protein>
<keyword evidence="4" id="KW-1185">Reference proteome</keyword>
<feature type="compositionally biased region" description="Basic and acidic residues" evidence="2">
    <location>
        <begin position="465"/>
        <end position="477"/>
    </location>
</feature>
<evidence type="ECO:0000313" key="3">
    <source>
        <dbReference type="EMBL" id="SPO07189.1"/>
    </source>
</evidence>
<evidence type="ECO:0000256" key="2">
    <source>
        <dbReference type="SAM" id="MobiDB-lite"/>
    </source>
</evidence>
<feature type="region of interest" description="Disordered" evidence="2">
    <location>
        <begin position="1"/>
        <end position="45"/>
    </location>
</feature>
<dbReference type="GO" id="GO:0000976">
    <property type="term" value="F:transcription cis-regulatory region binding"/>
    <property type="evidence" value="ECO:0007669"/>
    <property type="project" value="TreeGrafter"/>
</dbReference>
<comment type="caution">
    <text evidence="3">The sequence shown here is derived from an EMBL/GenBank/DDBJ whole genome shotgun (WGS) entry which is preliminary data.</text>
</comment>
<feature type="compositionally biased region" description="Acidic residues" evidence="2">
    <location>
        <begin position="478"/>
        <end position="491"/>
    </location>
</feature>
<feature type="compositionally biased region" description="Low complexity" evidence="2">
    <location>
        <begin position="1"/>
        <end position="12"/>
    </location>
</feature>
<evidence type="ECO:0000313" key="4">
    <source>
        <dbReference type="Proteomes" id="UP001187682"/>
    </source>
</evidence>
<gene>
    <name evidence="3" type="ORF">DNG_09883</name>
</gene>
<reference evidence="3" key="1">
    <citation type="submission" date="2018-03" db="EMBL/GenBank/DDBJ databases">
        <authorList>
            <person name="Guldener U."/>
        </authorList>
    </citation>
    <scope>NUCLEOTIDE SEQUENCE</scope>
</reference>
<dbReference type="EMBL" id="ONZQ02000019">
    <property type="protein sequence ID" value="SPO07189.1"/>
    <property type="molecule type" value="Genomic_DNA"/>
</dbReference>
<dbReference type="PANTHER" id="PTHR37534">
    <property type="entry name" value="TRANSCRIPTIONAL ACTIVATOR PROTEIN UGA3"/>
    <property type="match status" value="1"/>
</dbReference>
<evidence type="ECO:0000256" key="1">
    <source>
        <dbReference type="ARBA" id="ARBA00023242"/>
    </source>
</evidence>
<feature type="compositionally biased region" description="Polar residues" evidence="2">
    <location>
        <begin position="13"/>
        <end position="27"/>
    </location>
</feature>
<sequence length="578" mass="64049">MGGNNSVNGNGVATNQQQNEPRSSSPTVDIPRRQSTPRSMSSSSSAGIDLAHFDVTDHQRRLLLHFSPRANPIPLMTPTDSQWKSAYSSLITMAYGCSHLIDAICAVSELNLVASRRKGGTVSQAFAYYQSAAAKAEAVLTLSVPRVDDRSLMQAFATLLLLMHAEIIAQPLAGRQIWPTTCLRSAYRHLRRHVKRLRLWTGIGSHILTWIQIIDSKVVYAAGMEKETDRPSADVAIDDLTSPGGAAAEIPPAAQASQAPDRSIHSSDPLLSSPRSFPAIGSTTEVPLAEPVSAAEIAYDALYQPAYKFFMRCQGFIPRIIALDRHHRPRGLLDYELEVLQIGQRIREEIRNLWLKRPQALGILSDTSGLQEVMHPRVALKVIKSFRSFVATFHAIVILLHRVAFVHYPATDELKHSFSEILRLAREQIADERAQPGPDSDSPESCQSASERPQEKGSAAASDGSSRERRQSSKEAEDVGQENGGEDDTWAAEESPPAGEGPFPIALWLWPLFMAGTECSIEDRQWVIERMYAMGTDNSERTAVLLTALTKHQDETKKRVDQRTIRRRIFADEFDFVL</sequence>
<feature type="region of interest" description="Disordered" evidence="2">
    <location>
        <begin position="432"/>
        <end position="498"/>
    </location>
</feature>
<dbReference type="AlphaFoldDB" id="A0AAE8N7Z8"/>